<feature type="transmembrane region" description="Helical" evidence="8">
    <location>
        <begin position="48"/>
        <end position="69"/>
    </location>
</feature>
<comment type="caution">
    <text evidence="9">The sequence shown here is derived from an EMBL/GenBank/DDBJ whole genome shotgun (WGS) entry which is preliminary data.</text>
</comment>
<feature type="transmembrane region" description="Helical" evidence="8">
    <location>
        <begin position="227"/>
        <end position="245"/>
    </location>
</feature>
<protein>
    <submittedName>
        <fullName evidence="9">ZIP family metal transporter</fullName>
    </submittedName>
</protein>
<feature type="transmembrane region" description="Helical" evidence="8">
    <location>
        <begin position="20"/>
        <end position="41"/>
    </location>
</feature>
<keyword evidence="4 8" id="KW-0812">Transmembrane</keyword>
<dbReference type="Proteomes" id="UP000435357">
    <property type="component" value="Unassembled WGS sequence"/>
</dbReference>
<dbReference type="EMBL" id="WACR01000003">
    <property type="protein sequence ID" value="KAB1065224.1"/>
    <property type="molecule type" value="Genomic_DNA"/>
</dbReference>
<gene>
    <name evidence="9" type="ORF">F3059_04520</name>
</gene>
<reference evidence="9 10" key="1">
    <citation type="submission" date="2019-09" db="EMBL/GenBank/DDBJ databases">
        <title>Genomes of Cryomorphaceae.</title>
        <authorList>
            <person name="Bowman J.P."/>
        </authorList>
    </citation>
    <scope>NUCLEOTIDE SEQUENCE [LARGE SCALE GENOMIC DNA]</scope>
    <source>
        <strain evidence="9 10">KCTC 52047</strain>
    </source>
</reference>
<evidence type="ECO:0000313" key="9">
    <source>
        <dbReference type="EMBL" id="KAB1065224.1"/>
    </source>
</evidence>
<accession>A0A6N6M8X5</accession>
<dbReference type="PANTHER" id="PTHR11040">
    <property type="entry name" value="ZINC/IRON TRANSPORTER"/>
    <property type="match status" value="1"/>
</dbReference>
<organism evidence="9 10">
    <name type="scientific">Salibacter halophilus</name>
    <dbReference type="NCBI Taxonomy" id="1803916"/>
    <lineage>
        <taxon>Bacteria</taxon>
        <taxon>Pseudomonadati</taxon>
        <taxon>Bacteroidota</taxon>
        <taxon>Flavobacteriia</taxon>
        <taxon>Flavobacteriales</taxon>
        <taxon>Salibacteraceae</taxon>
        <taxon>Salibacter</taxon>
    </lineage>
</organism>
<keyword evidence="7 8" id="KW-0472">Membrane</keyword>
<evidence type="ECO:0000256" key="6">
    <source>
        <dbReference type="ARBA" id="ARBA00022989"/>
    </source>
</evidence>
<name>A0A6N6M8X5_9FLAO</name>
<evidence type="ECO:0000256" key="1">
    <source>
        <dbReference type="ARBA" id="ARBA00004651"/>
    </source>
</evidence>
<sequence>MEVEGAIVDWFKGLEPTTQALVGTLFTWGVTALGAAFVFFFKSVNRKVLDAMLGFAAGVMIAASFWSLLNPAIEMAEGMGQTSWVPATVGFLAGGAFLWGIDKILPHLHLGYPRKDAEGVKTSWNRSVLLVLAITLHNIPEGLAIGVAFGALAYDIPGASLSGAVILALGIGIQNFPEGLSVSVPLRREGFSRRKSFWYGQLSGVVEPIAGVIGALAVVMIRPILPYALAFAAGAMIFVVVEELIPESQYHRNEDTATVGAMLGFAVMMTLDVALG</sequence>
<feature type="transmembrane region" description="Helical" evidence="8">
    <location>
        <begin position="158"/>
        <end position="176"/>
    </location>
</feature>
<feature type="transmembrane region" description="Helical" evidence="8">
    <location>
        <begin position="81"/>
        <end position="101"/>
    </location>
</feature>
<keyword evidence="5" id="KW-0862">Zinc</keyword>
<comment type="subcellular location">
    <subcellularLocation>
        <location evidence="1">Cell membrane</location>
        <topology evidence="1">Multi-pass membrane protein</topology>
    </subcellularLocation>
</comment>
<evidence type="ECO:0000256" key="4">
    <source>
        <dbReference type="ARBA" id="ARBA00022692"/>
    </source>
</evidence>
<keyword evidence="6 8" id="KW-1133">Transmembrane helix</keyword>
<evidence type="ECO:0000256" key="5">
    <source>
        <dbReference type="ARBA" id="ARBA00022833"/>
    </source>
</evidence>
<feature type="transmembrane region" description="Helical" evidence="8">
    <location>
        <begin position="197"/>
        <end position="221"/>
    </location>
</feature>
<dbReference type="InterPro" id="IPR003689">
    <property type="entry name" value="ZIP"/>
</dbReference>
<dbReference type="AlphaFoldDB" id="A0A6N6M8X5"/>
<feature type="transmembrane region" description="Helical" evidence="8">
    <location>
        <begin position="257"/>
        <end position="275"/>
    </location>
</feature>
<evidence type="ECO:0000313" key="10">
    <source>
        <dbReference type="Proteomes" id="UP000435357"/>
    </source>
</evidence>
<dbReference type="PANTHER" id="PTHR11040:SF211">
    <property type="entry name" value="ZINC TRANSPORTER ZIP11"/>
    <property type="match status" value="1"/>
</dbReference>
<dbReference type="RefSeq" id="WP_151166916.1">
    <property type="nucleotide sequence ID" value="NZ_WACR01000003.1"/>
</dbReference>
<dbReference type="GO" id="GO:0005385">
    <property type="term" value="F:zinc ion transmembrane transporter activity"/>
    <property type="evidence" value="ECO:0007669"/>
    <property type="project" value="TreeGrafter"/>
</dbReference>
<evidence type="ECO:0000256" key="8">
    <source>
        <dbReference type="SAM" id="Phobius"/>
    </source>
</evidence>
<evidence type="ECO:0000256" key="7">
    <source>
        <dbReference type="ARBA" id="ARBA00023136"/>
    </source>
</evidence>
<evidence type="ECO:0000256" key="2">
    <source>
        <dbReference type="ARBA" id="ARBA00006939"/>
    </source>
</evidence>
<proteinExistence type="inferred from homology"/>
<comment type="similarity">
    <text evidence="2">Belongs to the ZIP transporter (TC 2.A.5) family.</text>
</comment>
<feature type="transmembrane region" description="Helical" evidence="8">
    <location>
        <begin position="128"/>
        <end position="152"/>
    </location>
</feature>
<keyword evidence="3" id="KW-1003">Cell membrane</keyword>
<evidence type="ECO:0000256" key="3">
    <source>
        <dbReference type="ARBA" id="ARBA00022475"/>
    </source>
</evidence>
<dbReference type="OrthoDB" id="9787346at2"/>
<dbReference type="Pfam" id="PF02535">
    <property type="entry name" value="Zip"/>
    <property type="match status" value="1"/>
</dbReference>
<dbReference type="GO" id="GO:0005886">
    <property type="term" value="C:plasma membrane"/>
    <property type="evidence" value="ECO:0007669"/>
    <property type="project" value="UniProtKB-SubCell"/>
</dbReference>
<keyword evidence="10" id="KW-1185">Reference proteome</keyword>